<keyword evidence="1" id="KW-0472">Membrane</keyword>
<comment type="caution">
    <text evidence="2">The sequence shown here is derived from an EMBL/GenBank/DDBJ whole genome shotgun (WGS) entry which is preliminary data.</text>
</comment>
<feature type="transmembrane region" description="Helical" evidence="1">
    <location>
        <begin position="20"/>
        <end position="39"/>
    </location>
</feature>
<evidence type="ECO:0000256" key="1">
    <source>
        <dbReference type="SAM" id="Phobius"/>
    </source>
</evidence>
<gene>
    <name evidence="2" type="ORF">QBC46DRAFT_422905</name>
</gene>
<keyword evidence="1" id="KW-0812">Transmembrane</keyword>
<sequence length="274" mass="29972">MFHLPSHSRAFLVDRPRYGLQRLFLIVLGIWCALALGALDLSKNKEPQGPLGVRLDFKLATTWPADRTEGTGRAYLWSSYLTFRAAVSSITDGQLFQIAFDAHSEVRPDLEQYKIDPKHKPRAMGIMAFGNEIILASSQKGESFTYQLPDTPVYRTLQLCQDKEKTDKPHMTKGSCGEVMCAHLYYLSHPGTEIESQAPRFAAVTEKEGEPCLMKPCGGKDAWGCNLFTKAAGMGTRLSAPKPEPYDLTTIAGGLSSIDQILINGGGGGATEAD</sequence>
<dbReference type="Proteomes" id="UP001303473">
    <property type="component" value="Unassembled WGS sequence"/>
</dbReference>
<dbReference type="AlphaFoldDB" id="A0AAN6MYY3"/>
<name>A0AAN6MYY3_9PEZI</name>
<proteinExistence type="predicted"/>
<keyword evidence="1" id="KW-1133">Transmembrane helix</keyword>
<reference evidence="3" key="1">
    <citation type="journal article" date="2023" name="Mol. Phylogenet. Evol.">
        <title>Genome-scale phylogeny and comparative genomics of the fungal order Sordariales.</title>
        <authorList>
            <person name="Hensen N."/>
            <person name="Bonometti L."/>
            <person name="Westerberg I."/>
            <person name="Brannstrom I.O."/>
            <person name="Guillou S."/>
            <person name="Cros-Aarteil S."/>
            <person name="Calhoun S."/>
            <person name="Haridas S."/>
            <person name="Kuo A."/>
            <person name="Mondo S."/>
            <person name="Pangilinan J."/>
            <person name="Riley R."/>
            <person name="LaButti K."/>
            <person name="Andreopoulos B."/>
            <person name="Lipzen A."/>
            <person name="Chen C."/>
            <person name="Yan M."/>
            <person name="Daum C."/>
            <person name="Ng V."/>
            <person name="Clum A."/>
            <person name="Steindorff A."/>
            <person name="Ohm R.A."/>
            <person name="Martin F."/>
            <person name="Silar P."/>
            <person name="Natvig D.O."/>
            <person name="Lalanne C."/>
            <person name="Gautier V."/>
            <person name="Ament-Velasquez S.L."/>
            <person name="Kruys A."/>
            <person name="Hutchinson M.I."/>
            <person name="Powell A.J."/>
            <person name="Barry K."/>
            <person name="Miller A.N."/>
            <person name="Grigoriev I.V."/>
            <person name="Debuchy R."/>
            <person name="Gladieux P."/>
            <person name="Hiltunen Thoren M."/>
            <person name="Johannesson H."/>
        </authorList>
    </citation>
    <scope>NUCLEOTIDE SEQUENCE [LARGE SCALE GENOMIC DNA]</scope>
    <source>
        <strain evidence="3">CBS 340.73</strain>
    </source>
</reference>
<accession>A0AAN6MYY3</accession>
<evidence type="ECO:0000313" key="3">
    <source>
        <dbReference type="Proteomes" id="UP001303473"/>
    </source>
</evidence>
<dbReference type="EMBL" id="MU853929">
    <property type="protein sequence ID" value="KAK3935294.1"/>
    <property type="molecule type" value="Genomic_DNA"/>
</dbReference>
<organism evidence="2 3">
    <name type="scientific">Diplogelasinospora grovesii</name>
    <dbReference type="NCBI Taxonomy" id="303347"/>
    <lineage>
        <taxon>Eukaryota</taxon>
        <taxon>Fungi</taxon>
        <taxon>Dikarya</taxon>
        <taxon>Ascomycota</taxon>
        <taxon>Pezizomycotina</taxon>
        <taxon>Sordariomycetes</taxon>
        <taxon>Sordariomycetidae</taxon>
        <taxon>Sordariales</taxon>
        <taxon>Diplogelasinosporaceae</taxon>
        <taxon>Diplogelasinospora</taxon>
    </lineage>
</organism>
<keyword evidence="3" id="KW-1185">Reference proteome</keyword>
<protein>
    <submittedName>
        <fullName evidence="2">Uncharacterized protein</fullName>
    </submittedName>
</protein>
<evidence type="ECO:0000313" key="2">
    <source>
        <dbReference type="EMBL" id="KAK3935294.1"/>
    </source>
</evidence>